<feature type="transmembrane region" description="Helical" evidence="1">
    <location>
        <begin position="1056"/>
        <end position="1083"/>
    </location>
</feature>
<reference evidence="3 4" key="1">
    <citation type="submission" date="2024-02" db="EMBL/GenBank/DDBJ databases">
        <authorList>
            <person name="Chen Y."/>
            <person name="Shah S."/>
            <person name="Dougan E. K."/>
            <person name="Thang M."/>
            <person name="Chan C."/>
        </authorList>
    </citation>
    <scope>NUCLEOTIDE SEQUENCE [LARGE SCALE GENOMIC DNA]</scope>
</reference>
<feature type="transmembrane region" description="Helical" evidence="1">
    <location>
        <begin position="1367"/>
        <end position="1388"/>
    </location>
</feature>
<sequence length="1789" mass="199062">MAPPIASNWALLGLGRAPAPGVDACSAPKVTKKRPLVTRPKTSRTKKARKKSQTTSLASMIQLELRRWDIMDRLLETYDQHVSPVLGGNDTGRQQQKRRRHLEAWLWSRAFAPLLPLEPPTAAAIAQGDAALRQKLCNAGLSKKAGRIMVHGAFPCQCWECFVSANKRVLGKRRQLMTLRCGKRSVKVLPEYFSKLKKLHDRRGKFHQAAAFLVLARYRILQVHEKGGGNQGAIPAAVFAALRDWAKPIEPIEAFASPLNTLAGQGGYHSAFGDTDGFFGSRGSFFESQIQEGVVEVNPPFDEALVLRTADVCQRRLEAAAAGKKALVFLIIIPETDWPGHRAFEESKFKKWSLSLPSGHHFYQVGDLAILSLACHFAQAENLNLEVNASQNRDLDVNASQKLLEQWRPFWSQSIRDLLHEGFEVVRNSKALDAQSRSSNVKETCEELLEQEKYVEAFSPWCQYELPESQRCFDIMDRGTSIWLLGSMLRDCIKDPTAWSQTWQACRQQMDLALPFEKMDLAGAEALQMACVRSCHDTSSSDCPQKFGPLGLQESKEDEEFGKRFIQCIEIASEVDKDARLTTRYHYDHFVYGDFCTTNDAGLNVTQPFFKKLDDDFQGDPNDIIRYFGWRWGLEVAGVLHRAIDQFLHYNDSSVPEVYPGWHGCQNIIDHGIQSASTDESDVQSCKDVCNANLHSAYWQLLVVPFLSRQWTLGTWQISGPLFLLFLLGCLVIVIIFRWILERCQSALDRMEDAEGPGGRGAQVCICLMMCFVVVVVGALMFSILMVSILTVILICAACVLLEFLLRIASGHGTAWVCLKTYLFWEAADVRWQYTAGAVGLMTATILGSCCYSSKASGASDSSDAGSAKSAVRHLLCAQFLCILLPCLAMLVLEKLGWMLPWYAMLPQYATDIEPYIAALCTFLLGLSVFLVSEWCLGHYPSDIMKAVQEMHGKGMVFDIFMDNSQAFGFYLMGQPYFALAQVSGVLGNGFMTIVAPKLEFSTLTRIMAVPSTIAALLFPILGAVLGAVLSGFGLIHFGPFGLAFGPPWLSPLESGFAVGGLIGVAYGLVVFLGPFLLITIAATRRNFREFLLAVVQADLFPLIWKCHGEPESQELLFKKAAEASGEGTLSLLVGLTALFKARLGNGSSSLLALFQLLANVLYTSYTLSEGLVKGELAQAADLCEHRIRTFAKKTSRAETFYQRCVVRFRGLFPIGDCVVKGRLIGEDRASRETYLRRRCEGLALLRASEVLATTVAFVLMASSFNFLKAGTFFCGCGAVFSVLSTLVLGNRFTWSLLLPFTPGQAPATMPTSGQFEVEIVSRLATSLLAWLAMLSAWPFGRGAYGFLEKVKQAATRHKSTGTAELWQAYIILLGISFGFLAWPICAWSTWKVIQNRQEWFAEDSARFSALAAIDPSMWTQDTTLSSLIGPDGAPIMEHLDSAEDDDDERSRMLDCLKFSEAEIEYVKTFQNSIRVHEPAGPPAPQAESSAIVYPQWQLALAEPLALEHGSSVELTQSIVGFQETEWTKILKQCPCLLPPQLSWHLLGSKAQPIMLKEFAGELEEGVSHFKIIIIGGQFMFGTGRWKDGKPRLGMRGSWSNTSTMSWTFFNLDTKSLEFEDILHALVNTEKEMVLKLQWSQLPGRSHGCVIGQEHIFHEISPKKPEQVEQVPTQAETRSFIYVPKGGRFLDGQALQTGRETSELREKFQLFDVQLLENSDQKPLPWALDPKDPWHFIHVKAKDWDQVPPEPGTCSCLCDWCFPTRLAGYSSLSQDPDSDDRTVQRMPND</sequence>
<dbReference type="InterPro" id="IPR022035">
    <property type="entry name" value="PCIF1_WW"/>
</dbReference>
<feature type="transmembrane region" description="Helical" evidence="1">
    <location>
        <begin position="913"/>
        <end position="937"/>
    </location>
</feature>
<keyword evidence="1" id="KW-0472">Membrane</keyword>
<gene>
    <name evidence="3" type="ORF">SCF082_LOCUS4448</name>
</gene>
<feature type="transmembrane region" description="Helical" evidence="1">
    <location>
        <begin position="788"/>
        <end position="806"/>
    </location>
</feature>
<comment type="caution">
    <text evidence="3">The sequence shown here is derived from an EMBL/GenBank/DDBJ whole genome shotgun (WGS) entry which is preliminary data.</text>
</comment>
<dbReference type="Proteomes" id="UP001642464">
    <property type="component" value="Unassembled WGS sequence"/>
</dbReference>
<feature type="transmembrane region" description="Helical" evidence="1">
    <location>
        <begin position="1271"/>
        <end position="1290"/>
    </location>
</feature>
<evidence type="ECO:0000256" key="1">
    <source>
        <dbReference type="SAM" id="Phobius"/>
    </source>
</evidence>
<feature type="domain" description="PCIF1 WW" evidence="2">
    <location>
        <begin position="199"/>
        <end position="364"/>
    </location>
</feature>
<evidence type="ECO:0000259" key="2">
    <source>
        <dbReference type="Pfam" id="PF12237"/>
    </source>
</evidence>
<evidence type="ECO:0000313" key="3">
    <source>
        <dbReference type="EMBL" id="CAK8995646.1"/>
    </source>
</evidence>
<feature type="transmembrane region" description="Helical" evidence="1">
    <location>
        <begin position="1014"/>
        <end position="1036"/>
    </location>
</feature>
<proteinExistence type="predicted"/>
<keyword evidence="1" id="KW-0812">Transmembrane</keyword>
<feature type="transmembrane region" description="Helical" evidence="1">
    <location>
        <begin position="722"/>
        <end position="741"/>
    </location>
</feature>
<accession>A0ABP0I135</accession>
<protein>
    <recommendedName>
        <fullName evidence="2">PCIF1 WW domain-containing protein</fullName>
    </recommendedName>
</protein>
<name>A0ABP0I135_9DINO</name>
<feature type="transmembrane region" description="Helical" evidence="1">
    <location>
        <begin position="762"/>
        <end position="782"/>
    </location>
</feature>
<dbReference type="Pfam" id="PF12237">
    <property type="entry name" value="PCIF1_WW"/>
    <property type="match status" value="1"/>
</dbReference>
<keyword evidence="4" id="KW-1185">Reference proteome</keyword>
<dbReference type="InterPro" id="IPR039881">
    <property type="entry name" value="PCIF1-like"/>
</dbReference>
<dbReference type="EMBL" id="CAXAMM010002303">
    <property type="protein sequence ID" value="CAK8995646.1"/>
    <property type="molecule type" value="Genomic_DNA"/>
</dbReference>
<feature type="transmembrane region" description="Helical" evidence="1">
    <location>
        <begin position="1244"/>
        <end position="1265"/>
    </location>
</feature>
<feature type="transmembrane region" description="Helical" evidence="1">
    <location>
        <begin position="875"/>
        <end position="893"/>
    </location>
</feature>
<keyword evidence="1" id="KW-1133">Transmembrane helix</keyword>
<dbReference type="PANTHER" id="PTHR21727">
    <property type="entry name" value="PHOSPHORYLATED CTD INTERACTING FACTOR 1"/>
    <property type="match status" value="1"/>
</dbReference>
<dbReference type="PANTHER" id="PTHR21727:SF0">
    <property type="entry name" value="MRNA (2'-O-METHYLADENOSINE-N(6)-)-METHYLTRANSFERASE"/>
    <property type="match status" value="1"/>
</dbReference>
<evidence type="ECO:0000313" key="4">
    <source>
        <dbReference type="Proteomes" id="UP001642464"/>
    </source>
</evidence>
<organism evidence="3 4">
    <name type="scientific">Durusdinium trenchii</name>
    <dbReference type="NCBI Taxonomy" id="1381693"/>
    <lineage>
        <taxon>Eukaryota</taxon>
        <taxon>Sar</taxon>
        <taxon>Alveolata</taxon>
        <taxon>Dinophyceae</taxon>
        <taxon>Suessiales</taxon>
        <taxon>Symbiodiniaceae</taxon>
        <taxon>Durusdinium</taxon>
    </lineage>
</organism>